<name>A0AAD5CCY1_AMBAR</name>
<feature type="non-terminal residue" evidence="1">
    <location>
        <position position="76"/>
    </location>
</feature>
<protein>
    <submittedName>
        <fullName evidence="1">Uncharacterized protein</fullName>
    </submittedName>
</protein>
<keyword evidence="2" id="KW-1185">Reference proteome</keyword>
<dbReference type="EMBL" id="JAMZMK010008711">
    <property type="protein sequence ID" value="KAI7738860.1"/>
    <property type="molecule type" value="Genomic_DNA"/>
</dbReference>
<sequence>STTKHCTDTLINAITLIQGIIKWLISDFERTTLLHSNERDPDKCFNIESFRMDCLRIVDGVHIALKGASVRSKVVE</sequence>
<dbReference type="Proteomes" id="UP001206925">
    <property type="component" value="Unassembled WGS sequence"/>
</dbReference>
<reference evidence="1" key="1">
    <citation type="submission" date="2022-06" db="EMBL/GenBank/DDBJ databases">
        <title>Uncovering the hologenomic basis of an extraordinary plant invasion.</title>
        <authorList>
            <person name="Bieker V.C."/>
            <person name="Martin M.D."/>
            <person name="Gilbert T."/>
            <person name="Hodgins K."/>
            <person name="Battlay P."/>
            <person name="Petersen B."/>
            <person name="Wilson J."/>
        </authorList>
    </citation>
    <scope>NUCLEOTIDE SEQUENCE</scope>
    <source>
        <strain evidence="1">AA19_3_7</strain>
        <tissue evidence="1">Leaf</tissue>
    </source>
</reference>
<dbReference type="AlphaFoldDB" id="A0AAD5CCY1"/>
<comment type="caution">
    <text evidence="1">The sequence shown here is derived from an EMBL/GenBank/DDBJ whole genome shotgun (WGS) entry which is preliminary data.</text>
</comment>
<gene>
    <name evidence="1" type="ORF">M8C21_002269</name>
</gene>
<evidence type="ECO:0000313" key="1">
    <source>
        <dbReference type="EMBL" id="KAI7738860.1"/>
    </source>
</evidence>
<accession>A0AAD5CCY1</accession>
<proteinExistence type="predicted"/>
<evidence type="ECO:0000313" key="2">
    <source>
        <dbReference type="Proteomes" id="UP001206925"/>
    </source>
</evidence>
<organism evidence="1 2">
    <name type="scientific">Ambrosia artemisiifolia</name>
    <name type="common">Common ragweed</name>
    <dbReference type="NCBI Taxonomy" id="4212"/>
    <lineage>
        <taxon>Eukaryota</taxon>
        <taxon>Viridiplantae</taxon>
        <taxon>Streptophyta</taxon>
        <taxon>Embryophyta</taxon>
        <taxon>Tracheophyta</taxon>
        <taxon>Spermatophyta</taxon>
        <taxon>Magnoliopsida</taxon>
        <taxon>eudicotyledons</taxon>
        <taxon>Gunneridae</taxon>
        <taxon>Pentapetalae</taxon>
        <taxon>asterids</taxon>
        <taxon>campanulids</taxon>
        <taxon>Asterales</taxon>
        <taxon>Asteraceae</taxon>
        <taxon>Asteroideae</taxon>
        <taxon>Heliantheae alliance</taxon>
        <taxon>Heliantheae</taxon>
        <taxon>Ambrosia</taxon>
    </lineage>
</organism>